<evidence type="ECO:0000256" key="3">
    <source>
        <dbReference type="ARBA" id="ARBA00022692"/>
    </source>
</evidence>
<comment type="caution">
    <text evidence="10">The sequence shown here is derived from an EMBL/GenBank/DDBJ whole genome shotgun (WGS) entry which is preliminary data.</text>
</comment>
<evidence type="ECO:0000256" key="8">
    <source>
        <dbReference type="ARBA" id="ARBA00023224"/>
    </source>
</evidence>
<evidence type="ECO:0000256" key="2">
    <source>
        <dbReference type="ARBA" id="ARBA00022475"/>
    </source>
</evidence>
<evidence type="ECO:0000256" key="6">
    <source>
        <dbReference type="ARBA" id="ARBA00023136"/>
    </source>
</evidence>
<dbReference type="PRINTS" id="PR01102">
    <property type="entry name" value="5HT6RECEPTR"/>
</dbReference>
<dbReference type="InterPro" id="IPR000276">
    <property type="entry name" value="GPCR_Rhodpsn"/>
</dbReference>
<keyword evidence="8 9" id="KW-0807">Transducer</keyword>
<dbReference type="GO" id="GO:0004930">
    <property type="term" value="F:G protein-coupled receptor activity"/>
    <property type="evidence" value="ECO:0007669"/>
    <property type="project" value="UniProtKB-KW"/>
</dbReference>
<evidence type="ECO:0000256" key="5">
    <source>
        <dbReference type="ARBA" id="ARBA00023040"/>
    </source>
</evidence>
<dbReference type="PANTHER" id="PTHR24248">
    <property type="entry name" value="ADRENERGIC RECEPTOR-RELATED G-PROTEIN COUPLED RECEPTOR"/>
    <property type="match status" value="1"/>
</dbReference>
<gene>
    <name evidence="10" type="ORF">OFUS_LOCUS511</name>
</gene>
<dbReference type="PROSITE" id="PS50262">
    <property type="entry name" value="G_PROTEIN_RECEP_F1_2"/>
    <property type="match status" value="1"/>
</dbReference>
<dbReference type="EMBL" id="CAIIXF020000001">
    <property type="protein sequence ID" value="CAH1772807.1"/>
    <property type="molecule type" value="Genomic_DNA"/>
</dbReference>
<comment type="subcellular location">
    <subcellularLocation>
        <location evidence="1">Cell membrane</location>
        <topology evidence="1">Multi-pass membrane protein</topology>
    </subcellularLocation>
</comment>
<reference evidence="10" key="1">
    <citation type="submission" date="2022-03" db="EMBL/GenBank/DDBJ databases">
        <authorList>
            <person name="Martin C."/>
        </authorList>
    </citation>
    <scope>NUCLEOTIDE SEQUENCE</scope>
</reference>
<evidence type="ECO:0000313" key="10">
    <source>
        <dbReference type="EMBL" id="CAH1772807.1"/>
    </source>
</evidence>
<dbReference type="GO" id="GO:0005886">
    <property type="term" value="C:plasma membrane"/>
    <property type="evidence" value="ECO:0007669"/>
    <property type="project" value="UniProtKB-SubCell"/>
</dbReference>
<accession>A0A8J1UVM3</accession>
<keyword evidence="4" id="KW-1133">Transmembrane helix</keyword>
<evidence type="ECO:0000256" key="1">
    <source>
        <dbReference type="ARBA" id="ARBA00004651"/>
    </source>
</evidence>
<keyword evidence="3 9" id="KW-0812">Transmembrane</keyword>
<dbReference type="PRINTS" id="PR00237">
    <property type="entry name" value="GPCRRHODOPSN"/>
</dbReference>
<protein>
    <submittedName>
        <fullName evidence="10">Uncharacterized protein</fullName>
    </submittedName>
</protein>
<proteinExistence type="inferred from homology"/>
<dbReference type="PROSITE" id="PS00237">
    <property type="entry name" value="G_PROTEIN_RECEP_F1_1"/>
    <property type="match status" value="1"/>
</dbReference>
<dbReference type="InterPro" id="IPR017452">
    <property type="entry name" value="GPCR_Rhodpsn_7TM"/>
</dbReference>
<sequence>MADNLTDTSTYVTDAATNTLYVTEANTMQEQKLDITLHVLSSVLLLIIIVLVLMANIIVIVAIGKHDYLRTLSNTFILSLGVADLLVGLLVMIPAMFNQVMEKWIFPETFCTVWIAFDVMLCSGSILSVCLISIDRYLLIMNPLKYKTFMTPFKVVACITAVWVITAFSSFLPIFNGWHRRENTFSDIVAGQCVLQTSLTFALTASFLTILVPIIVTTMLYGAIFKAARRHARLIHAVNALIWHKRPKNIVSTTKDVFSSKASFTLGILLGAFVITWLPFFTVNLIDASCECVDSTLFSFIVWLGYCNSLINAIIYPLLMKNFRYAYGKMFPCLKRIEIFQANIHPTFSSRTKASVRNMELLSMDGSRRGSVIDNYKVNTRHGVFNTESVVKQWKLHTKNKNIC</sequence>
<evidence type="ECO:0000313" key="11">
    <source>
        <dbReference type="Proteomes" id="UP000749559"/>
    </source>
</evidence>
<evidence type="ECO:0000256" key="7">
    <source>
        <dbReference type="ARBA" id="ARBA00023170"/>
    </source>
</evidence>
<keyword evidence="2" id="KW-1003">Cell membrane</keyword>
<evidence type="ECO:0000256" key="4">
    <source>
        <dbReference type="ARBA" id="ARBA00022989"/>
    </source>
</evidence>
<dbReference type="AlphaFoldDB" id="A0A8J1UVM3"/>
<keyword evidence="11" id="KW-1185">Reference proteome</keyword>
<dbReference type="Proteomes" id="UP000749559">
    <property type="component" value="Unassembled WGS sequence"/>
</dbReference>
<dbReference type="Pfam" id="PF00001">
    <property type="entry name" value="7tm_1"/>
    <property type="match status" value="1"/>
</dbReference>
<dbReference type="PANTHER" id="PTHR24248:SF66">
    <property type="entry name" value="OCTOPAMINE RECEPTOR BETA-3R"/>
    <property type="match status" value="1"/>
</dbReference>
<keyword evidence="6" id="KW-0472">Membrane</keyword>
<comment type="similarity">
    <text evidence="9">Belongs to the G-protein coupled receptor 1 family.</text>
</comment>
<keyword evidence="7 9" id="KW-0675">Receptor</keyword>
<keyword evidence="5 9" id="KW-0297">G-protein coupled receptor</keyword>
<name>A0A8J1UVM3_OWEFU</name>
<dbReference type="OrthoDB" id="10018303at2759"/>
<dbReference type="SUPFAM" id="SSF81321">
    <property type="entry name" value="Family A G protein-coupled receptor-like"/>
    <property type="match status" value="1"/>
</dbReference>
<evidence type="ECO:0000256" key="9">
    <source>
        <dbReference type="RuleBase" id="RU000688"/>
    </source>
</evidence>
<dbReference type="Gene3D" id="1.20.1070.10">
    <property type="entry name" value="Rhodopsin 7-helix transmembrane proteins"/>
    <property type="match status" value="1"/>
</dbReference>
<organism evidence="10 11">
    <name type="scientific">Owenia fusiformis</name>
    <name type="common">Polychaete worm</name>
    <dbReference type="NCBI Taxonomy" id="6347"/>
    <lineage>
        <taxon>Eukaryota</taxon>
        <taxon>Metazoa</taxon>
        <taxon>Spiralia</taxon>
        <taxon>Lophotrochozoa</taxon>
        <taxon>Annelida</taxon>
        <taxon>Polychaeta</taxon>
        <taxon>Sedentaria</taxon>
        <taxon>Canalipalpata</taxon>
        <taxon>Sabellida</taxon>
        <taxon>Oweniida</taxon>
        <taxon>Oweniidae</taxon>
        <taxon>Owenia</taxon>
    </lineage>
</organism>